<comment type="caution">
    <text evidence="1">The sequence shown here is derived from an EMBL/GenBank/DDBJ whole genome shotgun (WGS) entry which is preliminary data.</text>
</comment>
<keyword evidence="2" id="KW-1185">Reference proteome</keyword>
<accession>A0ABN1PRC2</accession>
<reference evidence="1 2" key="1">
    <citation type="journal article" date="2019" name="Int. J. Syst. Evol. Microbiol.">
        <title>The Global Catalogue of Microorganisms (GCM) 10K type strain sequencing project: providing services to taxonomists for standard genome sequencing and annotation.</title>
        <authorList>
            <consortium name="The Broad Institute Genomics Platform"/>
            <consortium name="The Broad Institute Genome Sequencing Center for Infectious Disease"/>
            <person name="Wu L."/>
            <person name="Ma J."/>
        </authorList>
    </citation>
    <scope>NUCLEOTIDE SEQUENCE [LARGE SCALE GENOMIC DNA]</scope>
    <source>
        <strain evidence="1 2">JCM 11117</strain>
    </source>
</reference>
<dbReference type="EMBL" id="BAAAHP010000054">
    <property type="protein sequence ID" value="GAA0931193.1"/>
    <property type="molecule type" value="Genomic_DNA"/>
</dbReference>
<organism evidence="1 2">
    <name type="scientific">Pseudonocardia zijingensis</name>
    <dbReference type="NCBI Taxonomy" id="153376"/>
    <lineage>
        <taxon>Bacteria</taxon>
        <taxon>Bacillati</taxon>
        <taxon>Actinomycetota</taxon>
        <taxon>Actinomycetes</taxon>
        <taxon>Pseudonocardiales</taxon>
        <taxon>Pseudonocardiaceae</taxon>
        <taxon>Pseudonocardia</taxon>
    </lineage>
</organism>
<evidence type="ECO:0000313" key="1">
    <source>
        <dbReference type="EMBL" id="GAA0931193.1"/>
    </source>
</evidence>
<proteinExistence type="predicted"/>
<dbReference type="RefSeq" id="WP_343940917.1">
    <property type="nucleotide sequence ID" value="NZ_BAAAHP010000054.1"/>
</dbReference>
<gene>
    <name evidence="1" type="ORF">GCM10009559_19090</name>
</gene>
<protein>
    <submittedName>
        <fullName evidence="1">Uncharacterized protein</fullName>
    </submittedName>
</protein>
<name>A0ABN1PRC2_9PSEU</name>
<dbReference type="Proteomes" id="UP001499967">
    <property type="component" value="Unassembled WGS sequence"/>
</dbReference>
<sequence length="46" mass="5156">MHFELNDAGTTTICGEALRPVSDQEWVCVGHPAHEDDHLAHDGTRW</sequence>
<evidence type="ECO:0000313" key="2">
    <source>
        <dbReference type="Proteomes" id="UP001499967"/>
    </source>
</evidence>